<proteinExistence type="predicted"/>
<dbReference type="InterPro" id="IPR036390">
    <property type="entry name" value="WH_DNA-bd_sf"/>
</dbReference>
<keyword evidence="2" id="KW-0238">DNA-binding</keyword>
<evidence type="ECO:0000256" key="3">
    <source>
        <dbReference type="ARBA" id="ARBA00023163"/>
    </source>
</evidence>
<feature type="domain" description="HTH gntR-type" evidence="4">
    <location>
        <begin position="1"/>
        <end position="69"/>
    </location>
</feature>
<gene>
    <name evidence="5" type="ORF">DWV29_11725</name>
</gene>
<dbReference type="RefSeq" id="WP_007706739.1">
    <property type="nucleotide sequence ID" value="NZ_CABMHH010000197.1"/>
</dbReference>
<keyword evidence="3" id="KW-0804">Transcription</keyword>
<dbReference type="CDD" id="cd07377">
    <property type="entry name" value="WHTH_GntR"/>
    <property type="match status" value="1"/>
</dbReference>
<evidence type="ECO:0000313" key="6">
    <source>
        <dbReference type="Proteomes" id="UP000283880"/>
    </source>
</evidence>
<dbReference type="Pfam" id="PF00392">
    <property type="entry name" value="GntR"/>
    <property type="match status" value="1"/>
</dbReference>
<dbReference type="SUPFAM" id="SSF46785">
    <property type="entry name" value="Winged helix' DNA-binding domain"/>
    <property type="match status" value="1"/>
</dbReference>
<evidence type="ECO:0000256" key="1">
    <source>
        <dbReference type="ARBA" id="ARBA00023015"/>
    </source>
</evidence>
<dbReference type="PROSITE" id="PS50949">
    <property type="entry name" value="HTH_GNTR"/>
    <property type="match status" value="1"/>
</dbReference>
<dbReference type="GO" id="GO:0003677">
    <property type="term" value="F:DNA binding"/>
    <property type="evidence" value="ECO:0007669"/>
    <property type="project" value="UniProtKB-KW"/>
</dbReference>
<dbReference type="SMART" id="SM00345">
    <property type="entry name" value="HTH_GNTR"/>
    <property type="match status" value="1"/>
</dbReference>
<dbReference type="Gene3D" id="1.20.120.530">
    <property type="entry name" value="GntR ligand-binding domain-like"/>
    <property type="match status" value="1"/>
</dbReference>
<dbReference type="SMART" id="SM00895">
    <property type="entry name" value="FCD"/>
    <property type="match status" value="1"/>
</dbReference>
<evidence type="ECO:0000256" key="2">
    <source>
        <dbReference type="ARBA" id="ARBA00023125"/>
    </source>
</evidence>
<protein>
    <submittedName>
        <fullName evidence="5">FadR family transcriptional regulator</fullName>
    </submittedName>
</protein>
<dbReference type="InterPro" id="IPR008920">
    <property type="entry name" value="TF_FadR/GntR_C"/>
</dbReference>
<dbReference type="OrthoDB" id="574518at2"/>
<dbReference type="InterPro" id="IPR036388">
    <property type="entry name" value="WH-like_DNA-bd_sf"/>
</dbReference>
<dbReference type="PRINTS" id="PR00035">
    <property type="entry name" value="HTHGNTR"/>
</dbReference>
<accession>A0A413FF71</accession>
<dbReference type="Pfam" id="PF07729">
    <property type="entry name" value="FCD"/>
    <property type="match status" value="1"/>
</dbReference>
<dbReference type="InterPro" id="IPR011711">
    <property type="entry name" value="GntR_C"/>
</dbReference>
<dbReference type="InterPro" id="IPR000524">
    <property type="entry name" value="Tscrpt_reg_HTH_GntR"/>
</dbReference>
<keyword evidence="1" id="KW-0805">Transcription regulation</keyword>
<dbReference type="SUPFAM" id="SSF48008">
    <property type="entry name" value="GntR ligand-binding domain-like"/>
    <property type="match status" value="1"/>
</dbReference>
<dbReference type="Gene3D" id="1.10.10.10">
    <property type="entry name" value="Winged helix-like DNA-binding domain superfamily/Winged helix DNA-binding domain"/>
    <property type="match status" value="1"/>
</dbReference>
<dbReference type="EMBL" id="QSBM01000008">
    <property type="protein sequence ID" value="RGX29200.1"/>
    <property type="molecule type" value="Genomic_DNA"/>
</dbReference>
<reference evidence="5 6" key="1">
    <citation type="submission" date="2018-08" db="EMBL/GenBank/DDBJ databases">
        <title>A genome reference for cultivated species of the human gut microbiota.</title>
        <authorList>
            <person name="Zou Y."/>
            <person name="Xue W."/>
            <person name="Luo G."/>
        </authorList>
    </citation>
    <scope>NUCLEOTIDE SEQUENCE [LARGE SCALE GENOMIC DNA]</scope>
    <source>
        <strain evidence="5 6">AF04-15</strain>
    </source>
</reference>
<dbReference type="Proteomes" id="UP000283880">
    <property type="component" value="Unassembled WGS sequence"/>
</dbReference>
<dbReference type="AlphaFoldDB" id="A0A413FF71"/>
<sequence>MKLIDKAQEEIKKMILDKRYDSSGYLPSEGELCELLGMSRSTIREAVRSLEIRGFLQRVHGKGIRVADKGTQVMSRSLVDMIQQQQIDLDDILEVRRMIEIRAAGNAALKAASGQLKEMKTQIGIMENSPSNEEAYVNADFKFHRLIVEATGNKLLLAIVDAYEELLRELIKKSSDTEISLEREHGYHRNIYEAIEKQDADKARSCMEIHLNATEELKERFL</sequence>
<dbReference type="PANTHER" id="PTHR43537">
    <property type="entry name" value="TRANSCRIPTIONAL REGULATOR, GNTR FAMILY"/>
    <property type="match status" value="1"/>
</dbReference>
<name>A0A413FF71_9FIRM</name>
<dbReference type="GO" id="GO:0003700">
    <property type="term" value="F:DNA-binding transcription factor activity"/>
    <property type="evidence" value="ECO:0007669"/>
    <property type="project" value="InterPro"/>
</dbReference>
<evidence type="ECO:0000313" key="5">
    <source>
        <dbReference type="EMBL" id="RGX29200.1"/>
    </source>
</evidence>
<evidence type="ECO:0000259" key="4">
    <source>
        <dbReference type="PROSITE" id="PS50949"/>
    </source>
</evidence>
<organism evidence="5 6">
    <name type="scientific">Enterocloster asparagiformis</name>
    <dbReference type="NCBI Taxonomy" id="333367"/>
    <lineage>
        <taxon>Bacteria</taxon>
        <taxon>Bacillati</taxon>
        <taxon>Bacillota</taxon>
        <taxon>Clostridia</taxon>
        <taxon>Lachnospirales</taxon>
        <taxon>Lachnospiraceae</taxon>
        <taxon>Enterocloster</taxon>
    </lineage>
</organism>
<dbReference type="PANTHER" id="PTHR43537:SF5">
    <property type="entry name" value="UXU OPERON TRANSCRIPTIONAL REGULATOR"/>
    <property type="match status" value="1"/>
</dbReference>
<comment type="caution">
    <text evidence="5">The sequence shown here is derived from an EMBL/GenBank/DDBJ whole genome shotgun (WGS) entry which is preliminary data.</text>
</comment>